<name>A0A0E4HEV9_9BACL</name>
<dbReference type="KEGG" id="pri:PRIO_3974"/>
<feature type="transmembrane region" description="Helical" evidence="1">
    <location>
        <begin position="415"/>
        <end position="434"/>
    </location>
</feature>
<feature type="transmembrane region" description="Helical" evidence="1">
    <location>
        <begin position="164"/>
        <end position="182"/>
    </location>
</feature>
<feature type="transmembrane region" description="Helical" evidence="1">
    <location>
        <begin position="263"/>
        <end position="284"/>
    </location>
</feature>
<evidence type="ECO:0000313" key="3">
    <source>
        <dbReference type="Proteomes" id="UP000033163"/>
    </source>
</evidence>
<keyword evidence="1" id="KW-0472">Membrane</keyword>
<dbReference type="RefSeq" id="WP_020429206.1">
    <property type="nucleotide sequence ID" value="NZ_AGBD01000791.1"/>
</dbReference>
<dbReference type="AlphaFoldDB" id="A0A0E4HEV9"/>
<proteinExistence type="predicted"/>
<keyword evidence="1" id="KW-1133">Transmembrane helix</keyword>
<accession>A0A0E4HEV9</accession>
<feature type="transmembrane region" description="Helical" evidence="1">
    <location>
        <begin position="95"/>
        <end position="117"/>
    </location>
</feature>
<keyword evidence="1" id="KW-0812">Transmembrane</keyword>
<feature type="transmembrane region" description="Helical" evidence="1">
    <location>
        <begin position="188"/>
        <end position="208"/>
    </location>
</feature>
<sequence>MTRSYPVFRAACEEFSREKGMLLFYGLSIAITGIIIPILTQGIEASLTIGALLTAILLRPLLSDSLAGEREHRTLETLLSSPLNGKSIIWRKLQFCCVFAVSYFTITVFCSALSCFLVRGEPALLPWQWLGIMGLAVLNYSAICIAGVYASSTSGDMRAANSRVSWMAYPLGLLFVVCLGVIATADWISAMAVGAVCALIYLSVLSVYSVRVTRMKQPDFFKPGTVRKPERVHKHRVSSRRPKSQFGIVLKFEWKALMTLKSLLLSFGLLCFSPVAAVCLLLYFTGTFDLNYAVILTVLLIPRVPSNLIAYSIGGEKVYKTGESLLSTPLQLRPVLLAKCTVPVLVTAVMLAVSALLTWAGSRLIPLLMPDLAPIPEYTASQLILLFSVSILSSISMILIAAILSVRLQTPRHGLYATSLLSFLFVLPVLAILYLAPGPILWTLIYSVILLLGDLICLMKISDNITRPQVMSRL</sequence>
<organism evidence="2 3">
    <name type="scientific">Paenibacillus riograndensis SBR5</name>
    <dbReference type="NCBI Taxonomy" id="1073571"/>
    <lineage>
        <taxon>Bacteria</taxon>
        <taxon>Bacillati</taxon>
        <taxon>Bacillota</taxon>
        <taxon>Bacilli</taxon>
        <taxon>Bacillales</taxon>
        <taxon>Paenibacillaceae</taxon>
        <taxon>Paenibacillus</taxon>
        <taxon>Paenibacillus sonchi group</taxon>
    </lineage>
</organism>
<feature type="transmembrane region" description="Helical" evidence="1">
    <location>
        <begin position="21"/>
        <end position="39"/>
    </location>
</feature>
<reference evidence="3" key="1">
    <citation type="submission" date="2015-03" db="EMBL/GenBank/DDBJ databases">
        <authorList>
            <person name="Wibberg D."/>
        </authorList>
    </citation>
    <scope>NUCLEOTIDE SEQUENCE [LARGE SCALE GENOMIC DNA]</scope>
</reference>
<feature type="transmembrane region" description="Helical" evidence="1">
    <location>
        <begin position="380"/>
        <end position="403"/>
    </location>
</feature>
<dbReference type="PANTHER" id="PTHR43471:SF1">
    <property type="entry name" value="ABC TRANSPORTER PERMEASE PROTEIN NOSY-RELATED"/>
    <property type="match status" value="1"/>
</dbReference>
<feature type="transmembrane region" description="Helical" evidence="1">
    <location>
        <begin position="129"/>
        <end position="152"/>
    </location>
</feature>
<feature type="transmembrane region" description="Helical" evidence="1">
    <location>
        <begin position="45"/>
        <end position="62"/>
    </location>
</feature>
<protein>
    <submittedName>
        <fullName evidence="2">Putative membrane protein</fullName>
    </submittedName>
</protein>
<dbReference type="PATRIC" id="fig|1073571.4.peg.4249"/>
<dbReference type="Proteomes" id="UP000033163">
    <property type="component" value="Chromosome I"/>
</dbReference>
<evidence type="ECO:0000313" key="2">
    <source>
        <dbReference type="EMBL" id="CQR56377.1"/>
    </source>
</evidence>
<dbReference type="EMBL" id="LN831776">
    <property type="protein sequence ID" value="CQR56377.1"/>
    <property type="molecule type" value="Genomic_DNA"/>
</dbReference>
<dbReference type="PANTHER" id="PTHR43471">
    <property type="entry name" value="ABC TRANSPORTER PERMEASE"/>
    <property type="match status" value="1"/>
</dbReference>
<evidence type="ECO:0000256" key="1">
    <source>
        <dbReference type="SAM" id="Phobius"/>
    </source>
</evidence>
<gene>
    <name evidence="2" type="ORF">PRIO_3974</name>
</gene>
<dbReference type="HOGENOM" id="CLU_592824_0_0_9"/>
<feature type="transmembrane region" description="Helical" evidence="1">
    <location>
        <begin position="290"/>
        <end position="314"/>
    </location>
</feature>
<feature type="transmembrane region" description="Helical" evidence="1">
    <location>
        <begin position="440"/>
        <end position="461"/>
    </location>
</feature>
<feature type="transmembrane region" description="Helical" evidence="1">
    <location>
        <begin position="335"/>
        <end position="360"/>
    </location>
</feature>